<dbReference type="GO" id="GO:0016787">
    <property type="term" value="F:hydrolase activity"/>
    <property type="evidence" value="ECO:0007669"/>
    <property type="project" value="UniProtKB-UniRule"/>
</dbReference>
<comment type="caution">
    <text evidence="6">The sequence shown here is derived from an EMBL/GenBank/DDBJ whole genome shotgun (WGS) entry which is preliminary data.</text>
</comment>
<keyword evidence="2 4" id="KW-0442">Lipid degradation</keyword>
<evidence type="ECO:0000259" key="5">
    <source>
        <dbReference type="PROSITE" id="PS51635"/>
    </source>
</evidence>
<dbReference type="SUPFAM" id="SSF52151">
    <property type="entry name" value="FabD/lysophospholipase-like"/>
    <property type="match status" value="1"/>
</dbReference>
<dbReference type="Gene3D" id="3.40.1090.10">
    <property type="entry name" value="Cytosolic phospholipase A2 catalytic domain"/>
    <property type="match status" value="2"/>
</dbReference>
<keyword evidence="1 4" id="KW-0378">Hydrolase</keyword>
<dbReference type="Proteomes" id="UP000032289">
    <property type="component" value="Unassembled WGS sequence"/>
</dbReference>
<dbReference type="InterPro" id="IPR002641">
    <property type="entry name" value="PNPLA_dom"/>
</dbReference>
<evidence type="ECO:0000256" key="2">
    <source>
        <dbReference type="ARBA" id="ARBA00022963"/>
    </source>
</evidence>
<feature type="active site" description="Proton acceptor" evidence="4">
    <location>
        <position position="297"/>
    </location>
</feature>
<feature type="short sequence motif" description="GXSXG" evidence="4">
    <location>
        <begin position="162"/>
        <end position="166"/>
    </location>
</feature>
<dbReference type="PATRIC" id="fig|137591.24.peg.1512"/>
<proteinExistence type="predicted"/>
<reference evidence="6 7" key="1">
    <citation type="journal article" date="2015" name="Microbiology (Mosc.)">
        <title>Genomics of the Weissella cibaria species with an examination of its metabolic traits.</title>
        <authorList>
            <person name="Lynch K.M."/>
            <person name="Lucid A."/>
            <person name="Arendt E.K."/>
            <person name="Sleator R.D."/>
            <person name="Lucey B."/>
            <person name="Coffey A."/>
        </authorList>
    </citation>
    <scope>NUCLEOTIDE SEQUENCE [LARGE SCALE GENOMIC DNA]</scope>
    <source>
        <strain evidence="6 7">AB3b</strain>
    </source>
</reference>
<feature type="short sequence motif" description="GXGXXG" evidence="4">
    <location>
        <begin position="135"/>
        <end position="140"/>
    </location>
</feature>
<organism evidence="6 7">
    <name type="scientific">Weissella cibaria</name>
    <dbReference type="NCBI Taxonomy" id="137591"/>
    <lineage>
        <taxon>Bacteria</taxon>
        <taxon>Bacillati</taxon>
        <taxon>Bacillota</taxon>
        <taxon>Bacilli</taxon>
        <taxon>Lactobacillales</taxon>
        <taxon>Lactobacillaceae</taxon>
        <taxon>Weissella</taxon>
    </lineage>
</organism>
<dbReference type="PROSITE" id="PS51635">
    <property type="entry name" value="PNPLA"/>
    <property type="match status" value="1"/>
</dbReference>
<evidence type="ECO:0000256" key="3">
    <source>
        <dbReference type="ARBA" id="ARBA00023098"/>
    </source>
</evidence>
<protein>
    <submittedName>
        <fullName evidence="6">Patatin-like phospholipase</fullName>
    </submittedName>
</protein>
<dbReference type="PANTHER" id="PTHR14226:SF29">
    <property type="entry name" value="NEUROPATHY TARGET ESTERASE SWS"/>
    <property type="match status" value="1"/>
</dbReference>
<dbReference type="AlphaFoldDB" id="A0A0D1KEB8"/>
<dbReference type="GO" id="GO:0016042">
    <property type="term" value="P:lipid catabolic process"/>
    <property type="evidence" value="ECO:0007669"/>
    <property type="project" value="UniProtKB-UniRule"/>
</dbReference>
<dbReference type="RefSeq" id="WP_043941461.1">
    <property type="nucleotide sequence ID" value="NZ_JWHT01000035.1"/>
</dbReference>
<feature type="domain" description="PNPLA" evidence="5">
    <location>
        <begin position="131"/>
        <end position="310"/>
    </location>
</feature>
<name>A0A0D1KEB8_9LACO</name>
<dbReference type="InterPro" id="IPR050301">
    <property type="entry name" value="NTE"/>
</dbReference>
<gene>
    <name evidence="6" type="ORF">ab3b_01544</name>
</gene>
<feature type="active site" description="Nucleophile" evidence="4">
    <location>
        <position position="164"/>
    </location>
</feature>
<evidence type="ECO:0000256" key="4">
    <source>
        <dbReference type="PROSITE-ProRule" id="PRU01161"/>
    </source>
</evidence>
<feature type="short sequence motif" description="DGA/G" evidence="4">
    <location>
        <begin position="297"/>
        <end position="299"/>
    </location>
</feature>
<evidence type="ECO:0000313" key="6">
    <source>
        <dbReference type="EMBL" id="KIU23279.1"/>
    </source>
</evidence>
<sequence length="520" mass="57380">MEIIVGKLSNRQMAPFGQLLNMFSDAAEARLHYQQAQSISAGLLFVDNEAVVGAVLYRNEGGHIVLVSTLAWKTVDRLTLFEQLMMYFSKHRMKTLQMKVAPNQANSPLLDGFERVDELTYRRTFSYPVALVLGGGGAHGAFEAGVFDVLKSRGIIPHEVLGVSVGSINAMSFMHLDSTISHATWDTLTTDVVYEVPEVGVSRVDFSKTVATHLVGRHYFEKESLRQLIYPVVAHELATPRLAEMTLVATELPLLRPASFSVTDETTADELTDWILASSAFYPVVSPVMINGKQYIDGGYSNNLPINIAADHGAKEIYAVSIMDGVPEDWTRPDDAVVHYIRTPWQFGPLLDFFPDLSGEYVTLGEIRTKQVLGELGGYYYALPADVDVSWLGGVQLVKWLATDPVTAPIANALTELPVWLAWQQWLARDIDPDATGDEAGQGLATIERLARLLAVDKLQEYDLTTFVAAIVAAGRTNRQVLPTPTHHLTRTYILANLDVVLTGVLYLLSKSEKTSRISK</sequence>
<dbReference type="EMBL" id="JWHT01000035">
    <property type="protein sequence ID" value="KIU23279.1"/>
    <property type="molecule type" value="Genomic_DNA"/>
</dbReference>
<accession>A0A0D1KEB8</accession>
<dbReference type="Pfam" id="PF01734">
    <property type="entry name" value="Patatin"/>
    <property type="match status" value="1"/>
</dbReference>
<evidence type="ECO:0000256" key="1">
    <source>
        <dbReference type="ARBA" id="ARBA00022801"/>
    </source>
</evidence>
<dbReference type="InterPro" id="IPR016035">
    <property type="entry name" value="Acyl_Trfase/lysoPLipase"/>
</dbReference>
<keyword evidence="3 4" id="KW-0443">Lipid metabolism</keyword>
<evidence type="ECO:0000313" key="7">
    <source>
        <dbReference type="Proteomes" id="UP000032289"/>
    </source>
</evidence>
<dbReference type="PANTHER" id="PTHR14226">
    <property type="entry name" value="NEUROPATHY TARGET ESTERASE/SWISS CHEESE D.MELANOGASTER"/>
    <property type="match status" value="1"/>
</dbReference>